<dbReference type="PANTHER" id="PTHR43000">
    <property type="entry name" value="DTDP-D-GLUCOSE 4,6-DEHYDRATASE-RELATED"/>
    <property type="match status" value="1"/>
</dbReference>
<proteinExistence type="inferred from homology"/>
<dbReference type="AlphaFoldDB" id="X0U7D9"/>
<name>X0U7D9_9ZZZZ</name>
<dbReference type="Pfam" id="PF01370">
    <property type="entry name" value="Epimerase"/>
    <property type="match status" value="1"/>
</dbReference>
<dbReference type="InterPro" id="IPR001509">
    <property type="entry name" value="Epimerase_deHydtase"/>
</dbReference>
<dbReference type="InterPro" id="IPR036291">
    <property type="entry name" value="NAD(P)-bd_dom_sf"/>
</dbReference>
<accession>X0U7D9</accession>
<feature type="domain" description="NAD-dependent epimerase/dehydratase" evidence="2">
    <location>
        <begin position="5"/>
        <end position="228"/>
    </location>
</feature>
<feature type="non-terminal residue" evidence="3">
    <location>
        <position position="229"/>
    </location>
</feature>
<gene>
    <name evidence="3" type="ORF">S01H1_28161</name>
</gene>
<protein>
    <recommendedName>
        <fullName evidence="2">NAD-dependent epimerase/dehydratase domain-containing protein</fullName>
    </recommendedName>
</protein>
<dbReference type="EMBL" id="BARS01017194">
    <property type="protein sequence ID" value="GAF95251.1"/>
    <property type="molecule type" value="Genomic_DNA"/>
</dbReference>
<dbReference type="Gene3D" id="3.40.50.720">
    <property type="entry name" value="NAD(P)-binding Rossmann-like Domain"/>
    <property type="match status" value="1"/>
</dbReference>
<dbReference type="Gene3D" id="3.90.25.10">
    <property type="entry name" value="UDP-galactose 4-epimerase, domain 1"/>
    <property type="match status" value="1"/>
</dbReference>
<evidence type="ECO:0000256" key="1">
    <source>
        <dbReference type="ARBA" id="ARBA00007637"/>
    </source>
</evidence>
<sequence>MSEKILVTGGCGFIGSNLVNKLVADGYSVSVLDDLSTGQKEYIKESLGEKNCKLTVGSITNLSLLEKLLVGVDVVIHEAAKPDVRASIDNLFVDFDTNVLGTLNVLQAMKKNKVPKIIFASSGGTVYGETEVIPTPETEPFAPISHYGASKAACEQYITSFSSLHNLEAISLRFGNIFGPPSNNGVMYDFFWKLKKDPTSLEILGNGKQVKSYLYISDCVEAHIKSLKS</sequence>
<dbReference type="SUPFAM" id="SSF51735">
    <property type="entry name" value="NAD(P)-binding Rossmann-fold domains"/>
    <property type="match status" value="1"/>
</dbReference>
<comment type="similarity">
    <text evidence="1">Belongs to the NAD(P)-dependent epimerase/dehydratase family.</text>
</comment>
<organism evidence="3">
    <name type="scientific">marine sediment metagenome</name>
    <dbReference type="NCBI Taxonomy" id="412755"/>
    <lineage>
        <taxon>unclassified sequences</taxon>
        <taxon>metagenomes</taxon>
        <taxon>ecological metagenomes</taxon>
    </lineage>
</organism>
<evidence type="ECO:0000259" key="2">
    <source>
        <dbReference type="Pfam" id="PF01370"/>
    </source>
</evidence>
<evidence type="ECO:0000313" key="3">
    <source>
        <dbReference type="EMBL" id="GAF95251.1"/>
    </source>
</evidence>
<comment type="caution">
    <text evidence="3">The sequence shown here is derived from an EMBL/GenBank/DDBJ whole genome shotgun (WGS) entry which is preliminary data.</text>
</comment>
<reference evidence="3" key="1">
    <citation type="journal article" date="2014" name="Front. Microbiol.">
        <title>High frequency of phylogenetically diverse reductive dehalogenase-homologous genes in deep subseafloor sedimentary metagenomes.</title>
        <authorList>
            <person name="Kawai M."/>
            <person name="Futagami T."/>
            <person name="Toyoda A."/>
            <person name="Takaki Y."/>
            <person name="Nishi S."/>
            <person name="Hori S."/>
            <person name="Arai W."/>
            <person name="Tsubouchi T."/>
            <person name="Morono Y."/>
            <person name="Uchiyama I."/>
            <person name="Ito T."/>
            <person name="Fujiyama A."/>
            <person name="Inagaki F."/>
            <person name="Takami H."/>
        </authorList>
    </citation>
    <scope>NUCLEOTIDE SEQUENCE</scope>
    <source>
        <strain evidence="3">Expedition CK06-06</strain>
    </source>
</reference>